<dbReference type="Proteomes" id="UP001224477">
    <property type="component" value="Unassembled WGS sequence"/>
</dbReference>
<name>A0ABU1CQH4_9PSED</name>
<gene>
    <name evidence="1" type="ORF">RCO22_11030</name>
</gene>
<keyword evidence="2" id="KW-1185">Reference proteome</keyword>
<accession>A0ABU1CQH4</accession>
<organism evidence="1 2">
    <name type="scientific">Pseudomonas yamanorum</name>
    <dbReference type="NCBI Taxonomy" id="515393"/>
    <lineage>
        <taxon>Bacteria</taxon>
        <taxon>Pseudomonadati</taxon>
        <taxon>Pseudomonadota</taxon>
        <taxon>Gammaproteobacteria</taxon>
        <taxon>Pseudomonadales</taxon>
        <taxon>Pseudomonadaceae</taxon>
        <taxon>Pseudomonas</taxon>
    </lineage>
</organism>
<evidence type="ECO:0000313" key="2">
    <source>
        <dbReference type="Proteomes" id="UP001224477"/>
    </source>
</evidence>
<sequence>MNGPTDDLPEAIKRMAEIILYEIENAGSPIFALKGGAKADGFVLGITCCNGLSAESCELLSNHFDSTVEKKLRSLNLGL</sequence>
<protein>
    <submittedName>
        <fullName evidence="1">Uncharacterized protein</fullName>
    </submittedName>
</protein>
<evidence type="ECO:0000313" key="1">
    <source>
        <dbReference type="EMBL" id="MDR0189471.1"/>
    </source>
</evidence>
<reference evidence="1 2" key="1">
    <citation type="journal article" date="2023" name="Microbiol. Resour. Announc.">
        <title>Whole-genome sequence of Pseudomonas yamanorum OLsAu1 isolated from the edible ectomycorrhizal mushroom Lactarius sp. section Deliciosi.</title>
        <authorList>
            <person name="Ramirez-Mendoza R."/>
            <person name="Angeles-Argaiz R.E."/>
            <person name="Hernandez-Oaxaca D."/>
            <person name="Aguirre-Beltran L."/>
            <person name="Almaraz-Suarez J."/>
            <person name="Perez-Moreno J."/>
        </authorList>
    </citation>
    <scope>NUCLEOTIDE SEQUENCE [LARGE SCALE GENOMIC DNA]</scope>
    <source>
        <strain evidence="1 2">OLsAu1</strain>
    </source>
</reference>
<proteinExistence type="predicted"/>
<comment type="caution">
    <text evidence="1">The sequence shown here is derived from an EMBL/GenBank/DDBJ whole genome shotgun (WGS) entry which is preliminary data.</text>
</comment>
<dbReference type="RefSeq" id="WP_309254840.1">
    <property type="nucleotide sequence ID" value="NZ_JAVGXC010000008.1"/>
</dbReference>
<dbReference type="EMBL" id="JAVGXC010000008">
    <property type="protein sequence ID" value="MDR0189471.1"/>
    <property type="molecule type" value="Genomic_DNA"/>
</dbReference>